<organism evidence="1 2">
    <name type="scientific">Afipia carboxidovorans (strain ATCC 49405 / DSM 1227 / KCTC 32145 / OM5)</name>
    <name type="common">Oligotropha carboxidovorans</name>
    <dbReference type="NCBI Taxonomy" id="504832"/>
    <lineage>
        <taxon>Bacteria</taxon>
        <taxon>Pseudomonadati</taxon>
        <taxon>Pseudomonadota</taxon>
        <taxon>Alphaproteobacteria</taxon>
        <taxon>Hyphomicrobiales</taxon>
        <taxon>Nitrobacteraceae</taxon>
        <taxon>Afipia</taxon>
    </lineage>
</organism>
<accession>B6JHN7</accession>
<dbReference type="EMBL" id="CP002826">
    <property type="protein sequence ID" value="AEI06341.1"/>
    <property type="molecule type" value="Genomic_DNA"/>
</dbReference>
<dbReference type="PATRIC" id="fig|504832.7.peg.1736"/>
<evidence type="ECO:0008006" key="3">
    <source>
        <dbReference type="Google" id="ProtNLM"/>
    </source>
</evidence>
<name>B6JHN7_AFIC5</name>
<dbReference type="KEGG" id="oca:OCAR_6421"/>
<reference evidence="1 2" key="1">
    <citation type="journal article" date="2011" name="J. Bacteriol.">
        <title>Complete genome sequences of the chemolithoautotrophic Oligotropha carboxidovorans strains OM4 and OM5.</title>
        <authorList>
            <person name="Volland S."/>
            <person name="Rachinger M."/>
            <person name="Strittmatter A."/>
            <person name="Daniel R."/>
            <person name="Gottschalk G."/>
            <person name="Meyer O."/>
        </authorList>
    </citation>
    <scope>NUCLEOTIDE SEQUENCE [LARGE SCALE GENOMIC DNA]</scope>
    <source>
        <strain evidence="2">ATCC 49405 / DSM 1227 / KCTC 32145 / OM5</strain>
    </source>
</reference>
<sequence>MTKLKLETIEDDKPVNRMVKFPGAIYRDLTAYAEVLARDGGNTPAPDPIKLVVPMIQRFMATDKAFRKARAQFRQTRL</sequence>
<dbReference type="KEGG" id="ocg:OCA5_c16270"/>
<dbReference type="Proteomes" id="UP000007730">
    <property type="component" value="Chromosome"/>
</dbReference>
<dbReference type="RefSeq" id="WP_012563560.1">
    <property type="nucleotide sequence ID" value="NC_011386.1"/>
</dbReference>
<dbReference type="STRING" id="504832.OCA5_c16270"/>
<evidence type="ECO:0000313" key="2">
    <source>
        <dbReference type="Proteomes" id="UP000007730"/>
    </source>
</evidence>
<dbReference type="eggNOG" id="COG5639">
    <property type="taxonomic scope" value="Bacteria"/>
</dbReference>
<dbReference type="OrthoDB" id="9803810at2"/>
<dbReference type="Pfam" id="PF10038">
    <property type="entry name" value="DUF2274"/>
    <property type="match status" value="1"/>
</dbReference>
<dbReference type="HOGENOM" id="CLU_179036_1_1_5"/>
<gene>
    <name evidence="1" type="ordered locus">OCA5_c16270</name>
</gene>
<protein>
    <recommendedName>
        <fullName evidence="3">DUF2274 domain-containing protein</fullName>
    </recommendedName>
</protein>
<evidence type="ECO:0000313" key="1">
    <source>
        <dbReference type="EMBL" id="AEI06341.1"/>
    </source>
</evidence>
<proteinExistence type="predicted"/>
<keyword evidence="2" id="KW-1185">Reference proteome</keyword>
<dbReference type="AlphaFoldDB" id="B6JHN7"/>
<dbReference type="InterPro" id="IPR018733">
    <property type="entry name" value="DUF2274"/>
</dbReference>